<evidence type="ECO:0000313" key="2">
    <source>
        <dbReference type="Proteomes" id="UP000018680"/>
    </source>
</evidence>
<evidence type="ECO:0000313" key="1">
    <source>
        <dbReference type="EMBL" id="AHC15381.1"/>
    </source>
</evidence>
<organism evidence="1 2">
    <name type="scientific">Salinispira pacifica</name>
    <dbReference type="NCBI Taxonomy" id="1307761"/>
    <lineage>
        <taxon>Bacteria</taxon>
        <taxon>Pseudomonadati</taxon>
        <taxon>Spirochaetota</taxon>
        <taxon>Spirochaetia</taxon>
        <taxon>Spirochaetales</taxon>
        <taxon>Spirochaetaceae</taxon>
        <taxon>Salinispira</taxon>
    </lineage>
</organism>
<reference evidence="1 2" key="1">
    <citation type="journal article" date="2015" name="Stand. Genomic Sci.">
        <title>Complete genome sequence and description of Salinispira pacifica gen. nov., sp. nov., a novel spirochaete isolated form a hypersaline microbial mat.</title>
        <authorList>
            <person name="Ben Hania W."/>
            <person name="Joseph M."/>
            <person name="Schumann P."/>
            <person name="Bunk B."/>
            <person name="Fiebig A."/>
            <person name="Sproer C."/>
            <person name="Klenk H.P."/>
            <person name="Fardeau M.L."/>
            <person name="Spring S."/>
        </authorList>
    </citation>
    <scope>NUCLEOTIDE SEQUENCE [LARGE SCALE GENOMIC DNA]</scope>
    <source>
        <strain evidence="1 2">L21-RPul-D2</strain>
    </source>
</reference>
<name>V5WJN4_9SPIO</name>
<gene>
    <name evidence="1" type="ORF">L21SP2_2010</name>
</gene>
<keyword evidence="2" id="KW-1185">Reference proteome</keyword>
<dbReference type="STRING" id="1307761.L21SP2_2010"/>
<dbReference type="HOGENOM" id="CLU_1853814_0_0_12"/>
<dbReference type="KEGG" id="slr:L21SP2_2010"/>
<proteinExistence type="predicted"/>
<sequence length="138" mass="15192">MTVHVDGHYHISAPRPFNIVKVLHLPVVVPSVTGDNSGRGVILTRIGRNEQQGAHQVAGSSLPTKVLDLHPSTGCLNNGSSDCAHQHEYQSDSQPFPGQFFRISHCILLLTWSDISDKTTMADEIIRPLSKPVKYFPK</sequence>
<dbReference type="Proteomes" id="UP000018680">
    <property type="component" value="Chromosome"/>
</dbReference>
<dbReference type="AlphaFoldDB" id="V5WJN4"/>
<accession>V5WJN4</accession>
<protein>
    <submittedName>
        <fullName evidence="1">Uncharacterized protein</fullName>
    </submittedName>
</protein>
<dbReference type="EMBL" id="CP006939">
    <property type="protein sequence ID" value="AHC15381.1"/>
    <property type="molecule type" value="Genomic_DNA"/>
</dbReference>